<comment type="subcellular location">
    <subcellularLocation>
        <location evidence="1">Cell membrane</location>
        <topology evidence="1">Multi-pass membrane protein</topology>
    </subcellularLocation>
</comment>
<gene>
    <name evidence="9" type="ORF">Ami103574_06370</name>
</gene>
<evidence type="ECO:0000313" key="9">
    <source>
        <dbReference type="EMBL" id="QIB68968.1"/>
    </source>
</evidence>
<name>A0A858BV38_9FIRM</name>
<feature type="transmembrane region" description="Helical" evidence="7">
    <location>
        <begin position="128"/>
        <end position="147"/>
    </location>
</feature>
<dbReference type="EMBL" id="CP048649">
    <property type="protein sequence ID" value="QIB68968.1"/>
    <property type="molecule type" value="Genomic_DNA"/>
</dbReference>
<reference evidence="9 10" key="1">
    <citation type="submission" date="2020-02" db="EMBL/GenBank/DDBJ databases">
        <authorList>
            <person name="Kim Y.B."/>
            <person name="Roh S.W."/>
        </authorList>
    </citation>
    <scope>NUCLEOTIDE SEQUENCE [LARGE SCALE GENOMIC DNA]</scope>
    <source>
        <strain evidence="9 10">DSM 103574</strain>
    </source>
</reference>
<evidence type="ECO:0000256" key="7">
    <source>
        <dbReference type="SAM" id="Phobius"/>
    </source>
</evidence>
<evidence type="ECO:0000256" key="6">
    <source>
        <dbReference type="ARBA" id="ARBA00023136"/>
    </source>
</evidence>
<keyword evidence="5 7" id="KW-1133">Transmembrane helix</keyword>
<feature type="transmembrane region" description="Helical" evidence="7">
    <location>
        <begin position="33"/>
        <end position="56"/>
    </location>
</feature>
<comment type="similarity">
    <text evidence="2">Belongs to the EamA transporter family.</text>
</comment>
<dbReference type="RefSeq" id="WP_163065831.1">
    <property type="nucleotide sequence ID" value="NZ_CP048649.1"/>
</dbReference>
<evidence type="ECO:0000313" key="10">
    <source>
        <dbReference type="Proteomes" id="UP000466848"/>
    </source>
</evidence>
<keyword evidence="3" id="KW-1003">Cell membrane</keyword>
<keyword evidence="4 7" id="KW-0812">Transmembrane</keyword>
<feature type="transmembrane region" description="Helical" evidence="7">
    <location>
        <begin position="97"/>
        <end position="116"/>
    </location>
</feature>
<evidence type="ECO:0000256" key="5">
    <source>
        <dbReference type="ARBA" id="ARBA00022989"/>
    </source>
</evidence>
<dbReference type="PANTHER" id="PTHR42920:SF5">
    <property type="entry name" value="EAMA DOMAIN-CONTAINING PROTEIN"/>
    <property type="match status" value="1"/>
</dbReference>
<dbReference type="Proteomes" id="UP000466848">
    <property type="component" value="Chromosome"/>
</dbReference>
<dbReference type="AlphaFoldDB" id="A0A858BV38"/>
<accession>A0A858BV38</accession>
<proteinExistence type="inferred from homology"/>
<feature type="transmembrane region" description="Helical" evidence="7">
    <location>
        <begin position="211"/>
        <end position="230"/>
    </location>
</feature>
<dbReference type="Gene3D" id="1.10.3730.20">
    <property type="match status" value="1"/>
</dbReference>
<evidence type="ECO:0000256" key="2">
    <source>
        <dbReference type="ARBA" id="ARBA00007362"/>
    </source>
</evidence>
<keyword evidence="10" id="KW-1185">Reference proteome</keyword>
<dbReference type="InterPro" id="IPR051258">
    <property type="entry name" value="Diverse_Substrate_Transporter"/>
</dbReference>
<evidence type="ECO:0000256" key="4">
    <source>
        <dbReference type="ARBA" id="ARBA00022692"/>
    </source>
</evidence>
<dbReference type="GO" id="GO:0005886">
    <property type="term" value="C:plasma membrane"/>
    <property type="evidence" value="ECO:0007669"/>
    <property type="project" value="UniProtKB-SubCell"/>
</dbReference>
<dbReference type="InterPro" id="IPR037185">
    <property type="entry name" value="EmrE-like"/>
</dbReference>
<feature type="transmembrane region" description="Helical" evidence="7">
    <location>
        <begin position="242"/>
        <end position="262"/>
    </location>
</feature>
<feature type="transmembrane region" description="Helical" evidence="7">
    <location>
        <begin position="268"/>
        <end position="287"/>
    </location>
</feature>
<sequence length="325" mass="35360">MEKKKTFIYGSMLLVECFFWGVGNPVMKIGLTVIPPLFCLSIRYILAVLLFLPFLGKRVFAHVTLKQLPIYMLIAAFTAGSFITSAFSLMHTTATNSGFLMSTAVIFTPFLSYFILKSKLDKKHIIPILIVIVGLFLLCSGGGAFSFGLGEFLAVLCSISGAGMLVFSSKYLQDMDPLVTTVMQTLFTGLFCLIFSLAFEDRPSLSEIPMLGWGVIVYLAVGCTCIAYVFQNLALRHVPATYAALAFCSEPIFTAIASYFMLGEQLSAKGLIGAGLIMISIIIGSLLPEELPESIQHPDTPDSIDQPEALHAKVGQVQVLPPQQP</sequence>
<evidence type="ECO:0000256" key="3">
    <source>
        <dbReference type="ARBA" id="ARBA00022475"/>
    </source>
</evidence>
<dbReference type="SUPFAM" id="SSF103481">
    <property type="entry name" value="Multidrug resistance efflux transporter EmrE"/>
    <property type="match status" value="2"/>
</dbReference>
<evidence type="ECO:0000256" key="1">
    <source>
        <dbReference type="ARBA" id="ARBA00004651"/>
    </source>
</evidence>
<keyword evidence="6 7" id="KW-0472">Membrane</keyword>
<organism evidence="9 10">
    <name type="scientific">Aminipila butyrica</name>
    <dbReference type="NCBI Taxonomy" id="433296"/>
    <lineage>
        <taxon>Bacteria</taxon>
        <taxon>Bacillati</taxon>
        <taxon>Bacillota</taxon>
        <taxon>Clostridia</taxon>
        <taxon>Peptostreptococcales</taxon>
        <taxon>Anaerovoracaceae</taxon>
        <taxon>Aminipila</taxon>
    </lineage>
</organism>
<dbReference type="InterPro" id="IPR000620">
    <property type="entry name" value="EamA_dom"/>
</dbReference>
<protein>
    <submittedName>
        <fullName evidence="9">DMT family transporter</fullName>
    </submittedName>
</protein>
<feature type="domain" description="EamA" evidence="8">
    <location>
        <begin position="149"/>
        <end position="283"/>
    </location>
</feature>
<feature type="domain" description="EamA" evidence="8">
    <location>
        <begin position="12"/>
        <end position="138"/>
    </location>
</feature>
<feature type="transmembrane region" description="Helical" evidence="7">
    <location>
        <begin position="179"/>
        <end position="199"/>
    </location>
</feature>
<dbReference type="KEGG" id="abut:Ami103574_06370"/>
<feature type="transmembrane region" description="Helical" evidence="7">
    <location>
        <begin position="68"/>
        <end position="91"/>
    </location>
</feature>
<dbReference type="PANTHER" id="PTHR42920">
    <property type="entry name" value="OS03G0707200 PROTEIN-RELATED"/>
    <property type="match status" value="1"/>
</dbReference>
<evidence type="ECO:0000259" key="8">
    <source>
        <dbReference type="Pfam" id="PF00892"/>
    </source>
</evidence>
<dbReference type="Pfam" id="PF00892">
    <property type="entry name" value="EamA"/>
    <property type="match status" value="2"/>
</dbReference>
<feature type="transmembrane region" description="Helical" evidence="7">
    <location>
        <begin position="7"/>
        <end position="27"/>
    </location>
</feature>